<organism evidence="8 9">
    <name type="scientific">Polarella glacialis</name>
    <name type="common">Dinoflagellate</name>
    <dbReference type="NCBI Taxonomy" id="89957"/>
    <lineage>
        <taxon>Eukaryota</taxon>
        <taxon>Sar</taxon>
        <taxon>Alveolata</taxon>
        <taxon>Dinophyceae</taxon>
        <taxon>Suessiales</taxon>
        <taxon>Suessiaceae</taxon>
        <taxon>Polarella</taxon>
    </lineage>
</organism>
<dbReference type="GO" id="GO:0006388">
    <property type="term" value="P:tRNA splicing, via endonucleolytic cleavage and ligation"/>
    <property type="evidence" value="ECO:0007669"/>
    <property type="project" value="TreeGrafter"/>
</dbReference>
<evidence type="ECO:0000256" key="1">
    <source>
        <dbReference type="ARBA" id="ARBA00003343"/>
    </source>
</evidence>
<protein>
    <recommendedName>
        <fullName evidence="3">2'-phosphotransferase</fullName>
        <ecNumber evidence="3">2.7.1.160</ecNumber>
    </recommendedName>
</protein>
<name>A0A813DUS2_POLGL</name>
<dbReference type="GO" id="GO:0000215">
    <property type="term" value="F:tRNA 2'-phosphotransferase activity"/>
    <property type="evidence" value="ECO:0007669"/>
    <property type="project" value="UniProtKB-EC"/>
</dbReference>
<keyword evidence="5" id="KW-0520">NAD</keyword>
<evidence type="ECO:0000256" key="2">
    <source>
        <dbReference type="ARBA" id="ARBA00009836"/>
    </source>
</evidence>
<comment type="caution">
    <text evidence="8">The sequence shown here is derived from an EMBL/GenBank/DDBJ whole genome shotgun (WGS) entry which is preliminary data.</text>
</comment>
<dbReference type="OrthoDB" id="419694at2759"/>
<feature type="compositionally biased region" description="Low complexity" evidence="7">
    <location>
        <begin position="67"/>
        <end position="78"/>
    </location>
</feature>
<dbReference type="InterPro" id="IPR042080">
    <property type="entry name" value="RNA_2'-PTrans_N"/>
</dbReference>
<dbReference type="AlphaFoldDB" id="A0A813DUS2"/>
<dbReference type="InterPro" id="IPR042081">
    <property type="entry name" value="RNA_2'-PTrans_C"/>
</dbReference>
<feature type="compositionally biased region" description="Low complexity" evidence="7">
    <location>
        <begin position="136"/>
        <end position="149"/>
    </location>
</feature>
<dbReference type="EMBL" id="CAJNNV010004078">
    <property type="protein sequence ID" value="CAE8590121.1"/>
    <property type="molecule type" value="Genomic_DNA"/>
</dbReference>
<dbReference type="OMA" id="THIHFAC"/>
<dbReference type="PANTHER" id="PTHR12684">
    <property type="entry name" value="PUTATIVE PHOSPHOTRANSFERASE"/>
    <property type="match status" value="1"/>
</dbReference>
<dbReference type="Gene3D" id="3.20.170.30">
    <property type="match status" value="1"/>
</dbReference>
<evidence type="ECO:0000256" key="7">
    <source>
        <dbReference type="SAM" id="MobiDB-lite"/>
    </source>
</evidence>
<comment type="function">
    <text evidence="1">Catalyzes the last step of tRNA splicing, the transfer of the splice junction 2'-phosphate from ligated tRNA to NAD to produce ADP-ribose 1''-2'' cyclic phosphate.</text>
</comment>
<comment type="catalytic activity">
    <reaction evidence="6">
        <text>2'-phospho-[ligated tRNA] + NAD(+) = mature tRNA + ADP-alpha-D-ribose 1'',2''-cyclic phosphate + nicotinamide</text>
        <dbReference type="Rhea" id="RHEA:23324"/>
        <dbReference type="Rhea" id="RHEA-COMP:11106"/>
        <dbReference type="Rhea" id="RHEA-COMP:11107"/>
        <dbReference type="ChEBI" id="CHEBI:17154"/>
        <dbReference type="ChEBI" id="CHEBI:57540"/>
        <dbReference type="ChEBI" id="CHEBI:76596"/>
        <dbReference type="ChEBI" id="CHEBI:82883"/>
        <dbReference type="ChEBI" id="CHEBI:85027"/>
        <dbReference type="EC" id="2.7.1.160"/>
    </reaction>
</comment>
<dbReference type="EC" id="2.7.1.160" evidence="3"/>
<evidence type="ECO:0000256" key="3">
    <source>
        <dbReference type="ARBA" id="ARBA00012007"/>
    </source>
</evidence>
<evidence type="ECO:0000313" key="8">
    <source>
        <dbReference type="EMBL" id="CAE8590121.1"/>
    </source>
</evidence>
<comment type="similarity">
    <text evidence="2">Belongs to the KptA/TPT1 family.</text>
</comment>
<evidence type="ECO:0000256" key="6">
    <source>
        <dbReference type="ARBA" id="ARBA00047949"/>
    </source>
</evidence>
<dbReference type="SUPFAM" id="SSF56399">
    <property type="entry name" value="ADP-ribosylation"/>
    <property type="match status" value="1"/>
</dbReference>
<keyword evidence="9" id="KW-1185">Reference proteome</keyword>
<dbReference type="Gene3D" id="1.10.10.970">
    <property type="entry name" value="RNA 2'-phosphotransferase, Tpt1/KptA family, N-terminal domain"/>
    <property type="match status" value="1"/>
</dbReference>
<dbReference type="PANTHER" id="PTHR12684:SF2">
    <property type="entry name" value="TRNA 2'-PHOSPHOTRANSFERASE 1"/>
    <property type="match status" value="1"/>
</dbReference>
<keyword evidence="4" id="KW-0808">Transferase</keyword>
<dbReference type="InterPro" id="IPR002745">
    <property type="entry name" value="Ptrans_KptA/Tpt1"/>
</dbReference>
<feature type="compositionally biased region" description="Basic residues" evidence="7">
    <location>
        <begin position="113"/>
        <end position="135"/>
    </location>
</feature>
<feature type="compositionally biased region" description="Low complexity" evidence="7">
    <location>
        <begin position="87"/>
        <end position="112"/>
    </location>
</feature>
<feature type="region of interest" description="Disordered" evidence="7">
    <location>
        <begin position="62"/>
        <end position="225"/>
    </location>
</feature>
<feature type="compositionally biased region" description="Basic residues" evidence="7">
    <location>
        <begin position="150"/>
        <end position="169"/>
    </location>
</feature>
<evidence type="ECO:0000313" key="9">
    <source>
        <dbReference type="Proteomes" id="UP000654075"/>
    </source>
</evidence>
<evidence type="ECO:0000256" key="5">
    <source>
        <dbReference type="ARBA" id="ARBA00023027"/>
    </source>
</evidence>
<evidence type="ECO:0000256" key="4">
    <source>
        <dbReference type="ARBA" id="ARBA00022679"/>
    </source>
</evidence>
<sequence>MELDKLPIGCSVRVFGLKKKTDNNGRTGHVASYLEERGRYQVETPSGQKMLLLRENLEVLKTEETKTTTATTAATATASPSAERQPASSAGDEAKDGASAAAAAGAESLAAKAKPRRRARSRSRSRSHRRSRSRSRSNNNNNKSNNRNNSRSRSRRRRSPARGRSRSRGRKEEAAPAAARAKSRSPRRAEASSTIPGGGRAAAAAAGKGEKGIAKGKGKGASQREFQVSKAMARVLRHTAAGQGLVIRPDGFCPVEGLLALQEFRSFGCSLADVQGAVNNNDKKRFELLQEADQVFVRAVQGHSIKAVADDELLTRLSSEKGNLPTVCVHGTYRRHLASILLQGLLVGGGTSQRNHVHFAPFDPGDGRVISGMRYNCEVAIYLNLEGAIKAGVPFFQSANQVILSPGVQGVVAAEFISKVKDLKTGQWLPSLDPAQVQ</sequence>
<dbReference type="Pfam" id="PF01885">
    <property type="entry name" value="PTS_2-RNA"/>
    <property type="match status" value="1"/>
</dbReference>
<gene>
    <name evidence="8" type="ORF">PGLA1383_LOCUS8850</name>
</gene>
<dbReference type="Proteomes" id="UP000654075">
    <property type="component" value="Unassembled WGS sequence"/>
</dbReference>
<proteinExistence type="inferred from homology"/>
<accession>A0A813DUS2</accession>
<reference evidence="8" key="1">
    <citation type="submission" date="2021-02" db="EMBL/GenBank/DDBJ databases">
        <authorList>
            <person name="Dougan E. K."/>
            <person name="Rhodes N."/>
            <person name="Thang M."/>
            <person name="Chan C."/>
        </authorList>
    </citation>
    <scope>NUCLEOTIDE SEQUENCE</scope>
</reference>